<name>A0ABX8BFH6_9ACTN</name>
<dbReference type="InterPro" id="IPR000639">
    <property type="entry name" value="Epox_hydrolase-like"/>
</dbReference>
<dbReference type="InterPro" id="IPR000073">
    <property type="entry name" value="AB_hydrolase_1"/>
</dbReference>
<dbReference type="GO" id="GO:0016787">
    <property type="term" value="F:hydrolase activity"/>
    <property type="evidence" value="ECO:0007669"/>
    <property type="project" value="UniProtKB-KW"/>
</dbReference>
<organism evidence="2 3">
    <name type="scientific">Nocardiopsis changdeensis</name>
    <dbReference type="NCBI Taxonomy" id="2831969"/>
    <lineage>
        <taxon>Bacteria</taxon>
        <taxon>Bacillati</taxon>
        <taxon>Actinomycetota</taxon>
        <taxon>Actinomycetes</taxon>
        <taxon>Streptosporangiales</taxon>
        <taxon>Nocardiopsidaceae</taxon>
        <taxon>Nocardiopsis</taxon>
    </lineage>
</organism>
<sequence length="295" mass="31434">MDHLVPPGAREEYVDVGVGRLRVLRAGGARPGPAPLVLLHGSGPDGAAVSWYRLLEPLSADRRVWALDLPGWGGSLEAGPVGGPRELAAVVDEAMGALGVERAVVAGVSMGGDIALNLALEQPGRVAGLVLVASAGLVPRLRDRFTQAGAWAAVHTPDPLVLPVLRAVDRYFPEMSVRAVVRNPAAIPAPVVEEFTRLIRRPGSQLGHLGYNRATVGRRGMLNDLSGRVHRIGVPALFFHGEDDPLVDPRGSRRAARLMPRARLVTVPDCGHWAQVECHDRFLAEVRAFLGAEGL</sequence>
<feature type="domain" description="AB hydrolase-1" evidence="1">
    <location>
        <begin position="35"/>
        <end position="277"/>
    </location>
</feature>
<dbReference type="PANTHER" id="PTHR43689:SF8">
    <property type="entry name" value="ALPHA_BETA-HYDROLASES SUPERFAMILY PROTEIN"/>
    <property type="match status" value="1"/>
</dbReference>
<dbReference type="RefSeq" id="WP_220561984.1">
    <property type="nucleotide sequence ID" value="NZ_CP074133.1"/>
</dbReference>
<dbReference type="SUPFAM" id="SSF53474">
    <property type="entry name" value="alpha/beta-Hydrolases"/>
    <property type="match status" value="1"/>
</dbReference>
<evidence type="ECO:0000313" key="3">
    <source>
        <dbReference type="Proteomes" id="UP000676079"/>
    </source>
</evidence>
<dbReference type="PRINTS" id="PR00412">
    <property type="entry name" value="EPOXHYDRLASE"/>
</dbReference>
<dbReference type="Pfam" id="PF00561">
    <property type="entry name" value="Abhydrolase_1"/>
    <property type="match status" value="1"/>
</dbReference>
<accession>A0ABX8BFH6</accession>
<dbReference type="Proteomes" id="UP000676079">
    <property type="component" value="Chromosome"/>
</dbReference>
<dbReference type="EMBL" id="CP074133">
    <property type="protein sequence ID" value="QUX20787.1"/>
    <property type="molecule type" value="Genomic_DNA"/>
</dbReference>
<gene>
    <name evidence="2" type="ORF">KGD84_20160</name>
</gene>
<evidence type="ECO:0000313" key="2">
    <source>
        <dbReference type="EMBL" id="QUX20787.1"/>
    </source>
</evidence>
<keyword evidence="3" id="KW-1185">Reference proteome</keyword>
<dbReference type="PRINTS" id="PR00111">
    <property type="entry name" value="ABHYDROLASE"/>
</dbReference>
<reference evidence="2 3" key="1">
    <citation type="submission" date="2021-05" db="EMBL/GenBank/DDBJ databases">
        <title>Direct Submission.</title>
        <authorList>
            <person name="Li K."/>
            <person name="Gao J."/>
        </authorList>
    </citation>
    <scope>NUCLEOTIDE SEQUENCE [LARGE SCALE GENOMIC DNA]</scope>
    <source>
        <strain evidence="2 3">Mg02</strain>
    </source>
</reference>
<proteinExistence type="predicted"/>
<protein>
    <submittedName>
        <fullName evidence="2">Alpha/beta fold hydrolase</fullName>
    </submittedName>
</protein>
<dbReference type="InterPro" id="IPR029058">
    <property type="entry name" value="AB_hydrolase_fold"/>
</dbReference>
<dbReference type="PANTHER" id="PTHR43689">
    <property type="entry name" value="HYDROLASE"/>
    <property type="match status" value="1"/>
</dbReference>
<evidence type="ECO:0000259" key="1">
    <source>
        <dbReference type="Pfam" id="PF00561"/>
    </source>
</evidence>
<keyword evidence="2" id="KW-0378">Hydrolase</keyword>
<dbReference type="Gene3D" id="3.40.50.1820">
    <property type="entry name" value="alpha/beta hydrolase"/>
    <property type="match status" value="1"/>
</dbReference>